<gene>
    <name evidence="2" type="ORF">NHX12_025163</name>
</gene>
<keyword evidence="3" id="KW-1185">Reference proteome</keyword>
<protein>
    <submittedName>
        <fullName evidence="2">Uncharacterized protein</fullName>
    </submittedName>
</protein>
<feature type="transmembrane region" description="Helical" evidence="1">
    <location>
        <begin position="35"/>
        <end position="55"/>
    </location>
</feature>
<keyword evidence="1" id="KW-0812">Transmembrane</keyword>
<keyword evidence="1" id="KW-0472">Membrane</keyword>
<comment type="caution">
    <text evidence="2">The sequence shown here is derived from an EMBL/GenBank/DDBJ whole genome shotgun (WGS) entry which is preliminary data.</text>
</comment>
<dbReference type="AlphaFoldDB" id="A0A9Q0IS01"/>
<evidence type="ECO:0000256" key="1">
    <source>
        <dbReference type="SAM" id="Phobius"/>
    </source>
</evidence>
<keyword evidence="1" id="KW-1133">Transmembrane helix</keyword>
<evidence type="ECO:0000313" key="3">
    <source>
        <dbReference type="Proteomes" id="UP001148018"/>
    </source>
</evidence>
<accession>A0A9Q0IS01</accession>
<dbReference type="OrthoDB" id="8939043at2759"/>
<reference evidence="2" key="1">
    <citation type="submission" date="2022-07" db="EMBL/GenBank/DDBJ databases">
        <title>Chromosome-level genome of Muraenolepis orangiensis.</title>
        <authorList>
            <person name="Kim J."/>
        </authorList>
    </citation>
    <scope>NUCLEOTIDE SEQUENCE</scope>
    <source>
        <strain evidence="2">KU_S4_2022</strain>
        <tissue evidence="2">Muscle</tissue>
    </source>
</reference>
<feature type="non-terminal residue" evidence="2">
    <location>
        <position position="1"/>
    </location>
</feature>
<evidence type="ECO:0000313" key="2">
    <source>
        <dbReference type="EMBL" id="KAJ3608113.1"/>
    </source>
</evidence>
<proteinExistence type="predicted"/>
<organism evidence="2 3">
    <name type="scientific">Muraenolepis orangiensis</name>
    <name type="common">Patagonian moray cod</name>
    <dbReference type="NCBI Taxonomy" id="630683"/>
    <lineage>
        <taxon>Eukaryota</taxon>
        <taxon>Metazoa</taxon>
        <taxon>Chordata</taxon>
        <taxon>Craniata</taxon>
        <taxon>Vertebrata</taxon>
        <taxon>Euteleostomi</taxon>
        <taxon>Actinopterygii</taxon>
        <taxon>Neopterygii</taxon>
        <taxon>Teleostei</taxon>
        <taxon>Neoteleostei</taxon>
        <taxon>Acanthomorphata</taxon>
        <taxon>Zeiogadaria</taxon>
        <taxon>Gadariae</taxon>
        <taxon>Gadiformes</taxon>
        <taxon>Muraenolepidoidei</taxon>
        <taxon>Muraenolepididae</taxon>
        <taxon>Muraenolepis</taxon>
    </lineage>
</organism>
<dbReference type="Proteomes" id="UP001148018">
    <property type="component" value="Unassembled WGS sequence"/>
</dbReference>
<name>A0A9Q0IS01_9TELE</name>
<sequence>MKQLYNVPFDRNSDRVKETRHQYVQDNRSPTMSDLELICGIVIPVIFLGFIPCMIRCLKRKPRPDPGGESREHDRRPSVYIVPMLEEGRGEAGLRVIQLQDLYPYTLEDHNPPPFYWIRLDPGGESREHDRRNSVYIVPMLEEGRGEAGPEVIELQLYPYTLEDNNPPPFYWDPRGESREHDRRPSVYIVPMLEEGRGEAGLRVIQLQDLYPYTLEDNNPSPSYW</sequence>
<dbReference type="EMBL" id="JANIIK010000040">
    <property type="protein sequence ID" value="KAJ3608113.1"/>
    <property type="molecule type" value="Genomic_DNA"/>
</dbReference>